<feature type="compositionally biased region" description="Polar residues" evidence="1">
    <location>
        <begin position="1"/>
        <end position="29"/>
    </location>
</feature>
<proteinExistence type="predicted"/>
<keyword evidence="3" id="KW-1185">Reference proteome</keyword>
<accession>A0A3P7EPN6</accession>
<feature type="region of interest" description="Disordered" evidence="1">
    <location>
        <begin position="1"/>
        <end position="63"/>
    </location>
</feature>
<dbReference type="EMBL" id="UYWW01010938">
    <property type="protein sequence ID" value="VDM18239.1"/>
    <property type="molecule type" value="Genomic_DNA"/>
</dbReference>
<gene>
    <name evidence="2" type="ORF">WBA_LOCUS10049</name>
</gene>
<evidence type="ECO:0000313" key="2">
    <source>
        <dbReference type="EMBL" id="VDM18239.1"/>
    </source>
</evidence>
<reference evidence="2 3" key="1">
    <citation type="submission" date="2018-11" db="EMBL/GenBank/DDBJ databases">
        <authorList>
            <consortium name="Pathogen Informatics"/>
        </authorList>
    </citation>
    <scope>NUCLEOTIDE SEQUENCE [LARGE SCALE GENOMIC DNA]</scope>
</reference>
<evidence type="ECO:0000256" key="1">
    <source>
        <dbReference type="SAM" id="MobiDB-lite"/>
    </source>
</evidence>
<evidence type="ECO:0000313" key="3">
    <source>
        <dbReference type="Proteomes" id="UP000270924"/>
    </source>
</evidence>
<organism evidence="2 3">
    <name type="scientific">Wuchereria bancrofti</name>
    <dbReference type="NCBI Taxonomy" id="6293"/>
    <lineage>
        <taxon>Eukaryota</taxon>
        <taxon>Metazoa</taxon>
        <taxon>Ecdysozoa</taxon>
        <taxon>Nematoda</taxon>
        <taxon>Chromadorea</taxon>
        <taxon>Rhabditida</taxon>
        <taxon>Spirurina</taxon>
        <taxon>Spiruromorpha</taxon>
        <taxon>Filarioidea</taxon>
        <taxon>Onchocercidae</taxon>
        <taxon>Wuchereria</taxon>
    </lineage>
</organism>
<dbReference type="InParanoid" id="A0A3P7EPN6"/>
<dbReference type="Proteomes" id="UP000270924">
    <property type="component" value="Unassembled WGS sequence"/>
</dbReference>
<feature type="compositionally biased region" description="Polar residues" evidence="1">
    <location>
        <begin position="36"/>
        <end position="63"/>
    </location>
</feature>
<protein>
    <submittedName>
        <fullName evidence="2">Uncharacterized protein</fullName>
    </submittedName>
</protein>
<sequence>MKRRSAFSSSVARNNAFSSGCSGRTNSPGCSAATGKGNNVRTSGGRSLQSSLDSNDVGQVSFH</sequence>
<name>A0A3P7EPN6_WUCBA</name>
<dbReference type="AlphaFoldDB" id="A0A3P7EPN6"/>